<proteinExistence type="predicted"/>
<dbReference type="Proteomes" id="UP000028821">
    <property type="component" value="Unassembled WGS sequence"/>
</dbReference>
<gene>
    <name evidence="1" type="ORF">TGMAS_307015</name>
</gene>
<name>A0A086PMT3_TOXGO</name>
<reference evidence="1 2" key="1">
    <citation type="submission" date="2014-04" db="EMBL/GenBank/DDBJ databases">
        <authorList>
            <person name="Sibley D."/>
            <person name="Venepally P."/>
            <person name="Karamycheva S."/>
            <person name="Hadjithomas M."/>
            <person name="Khan A."/>
            <person name="Brunk B."/>
            <person name="Roos D."/>
            <person name="Caler E."/>
            <person name="Lorenzi H."/>
        </authorList>
    </citation>
    <scope>NUCLEOTIDE SEQUENCE [LARGE SCALE GENOMIC DNA]</scope>
    <source>
        <strain evidence="1 2">MAS</strain>
    </source>
</reference>
<dbReference type="VEuPathDB" id="ToxoDB:TGMAS_307015"/>
<dbReference type="EMBL" id="AEXC02002879">
    <property type="protein sequence ID" value="KFH01665.1"/>
    <property type="molecule type" value="Genomic_DNA"/>
</dbReference>
<organism evidence="1 2">
    <name type="scientific">Toxoplasma gondii MAS</name>
    <dbReference type="NCBI Taxonomy" id="943118"/>
    <lineage>
        <taxon>Eukaryota</taxon>
        <taxon>Sar</taxon>
        <taxon>Alveolata</taxon>
        <taxon>Apicomplexa</taxon>
        <taxon>Conoidasida</taxon>
        <taxon>Coccidia</taxon>
        <taxon>Eucoccidiorida</taxon>
        <taxon>Eimeriorina</taxon>
        <taxon>Sarcocystidae</taxon>
        <taxon>Toxoplasma</taxon>
    </lineage>
</organism>
<dbReference type="AlphaFoldDB" id="A0A086PMT3"/>
<sequence length="163" mass="18182">MVEINFLSEIPSAVGLHTLQTRTSSGTDDNCNTCMVQSSSVELSATSTANEGAHLLSIRQRCLREVVSLSRKAHKPGERVQRFGDRRRKKTYSMRIPPSLCLWPGQATLATPRRSPPTTSRDMTITVRLYRRIHHALLVCDCPVEPVESCVILEPCQPVVILD</sequence>
<evidence type="ECO:0000313" key="1">
    <source>
        <dbReference type="EMBL" id="KFH01665.1"/>
    </source>
</evidence>
<comment type="caution">
    <text evidence="1">The sequence shown here is derived from an EMBL/GenBank/DDBJ whole genome shotgun (WGS) entry which is preliminary data.</text>
</comment>
<accession>A0A086PMT3</accession>
<protein>
    <submittedName>
        <fullName evidence="1">Uncharacterized protein</fullName>
    </submittedName>
</protein>
<evidence type="ECO:0000313" key="2">
    <source>
        <dbReference type="Proteomes" id="UP000028821"/>
    </source>
</evidence>